<dbReference type="InterPro" id="IPR051085">
    <property type="entry name" value="MB_O-acyltransferase"/>
</dbReference>
<dbReference type="PANTHER" id="PTHR13285:SF18">
    <property type="entry name" value="PROTEIN-CYSTEINE N-PALMITOYLTRANSFERASE RASP"/>
    <property type="match status" value="1"/>
</dbReference>
<feature type="transmembrane region" description="Helical" evidence="8">
    <location>
        <begin position="244"/>
        <end position="263"/>
    </location>
</feature>
<evidence type="ECO:0000256" key="3">
    <source>
        <dbReference type="ARBA" id="ARBA00022475"/>
    </source>
</evidence>
<feature type="transmembrane region" description="Helical" evidence="8">
    <location>
        <begin position="308"/>
        <end position="323"/>
    </location>
</feature>
<dbReference type="PIRSF" id="PIRSF016636">
    <property type="entry name" value="AlgI_DltB"/>
    <property type="match status" value="1"/>
</dbReference>
<evidence type="ECO:0000313" key="9">
    <source>
        <dbReference type="EMBL" id="PWH84629.1"/>
    </source>
</evidence>
<evidence type="ECO:0000313" key="10">
    <source>
        <dbReference type="Proteomes" id="UP000245370"/>
    </source>
</evidence>
<dbReference type="InterPro" id="IPR024194">
    <property type="entry name" value="Ac/AlaTfrase_AlgI/DltB"/>
</dbReference>
<gene>
    <name evidence="9" type="ORF">DIT68_12955</name>
</gene>
<keyword evidence="10" id="KW-1185">Reference proteome</keyword>
<evidence type="ECO:0000256" key="1">
    <source>
        <dbReference type="ARBA" id="ARBA00004651"/>
    </source>
</evidence>
<feature type="transmembrane region" description="Helical" evidence="8">
    <location>
        <begin position="114"/>
        <end position="137"/>
    </location>
</feature>
<comment type="subcellular location">
    <subcellularLocation>
        <location evidence="1">Cell membrane</location>
        <topology evidence="1">Multi-pass membrane protein</topology>
    </subcellularLocation>
</comment>
<dbReference type="GO" id="GO:0016746">
    <property type="term" value="F:acyltransferase activity"/>
    <property type="evidence" value="ECO:0007669"/>
    <property type="project" value="UniProtKB-KW"/>
</dbReference>
<dbReference type="InterPro" id="IPR004299">
    <property type="entry name" value="MBOAT_fam"/>
</dbReference>
<feature type="transmembrane region" description="Helical" evidence="8">
    <location>
        <begin position="441"/>
        <end position="461"/>
    </location>
</feature>
<evidence type="ECO:0000256" key="6">
    <source>
        <dbReference type="ARBA" id="ARBA00023136"/>
    </source>
</evidence>
<evidence type="ECO:0000256" key="8">
    <source>
        <dbReference type="SAM" id="Phobius"/>
    </source>
</evidence>
<keyword evidence="6 7" id="KW-0472">Membrane</keyword>
<keyword evidence="7 9" id="KW-0808">Transferase</keyword>
<dbReference type="OrthoDB" id="9805788at2"/>
<protein>
    <submittedName>
        <fullName evidence="9">Membrane-bound O-acyltransferase family protein</fullName>
    </submittedName>
</protein>
<dbReference type="Pfam" id="PF03062">
    <property type="entry name" value="MBOAT"/>
    <property type="match status" value="1"/>
</dbReference>
<dbReference type="EMBL" id="QFRJ01000012">
    <property type="protein sequence ID" value="PWH84629.1"/>
    <property type="molecule type" value="Genomic_DNA"/>
</dbReference>
<evidence type="ECO:0000256" key="7">
    <source>
        <dbReference type="PIRNR" id="PIRNR016636"/>
    </source>
</evidence>
<dbReference type="Proteomes" id="UP000245370">
    <property type="component" value="Unassembled WGS sequence"/>
</dbReference>
<dbReference type="PIRSF" id="PIRSF500217">
    <property type="entry name" value="AlgI"/>
    <property type="match status" value="1"/>
</dbReference>
<feature type="transmembrane region" description="Helical" evidence="8">
    <location>
        <begin position="409"/>
        <end position="429"/>
    </location>
</feature>
<evidence type="ECO:0000256" key="2">
    <source>
        <dbReference type="ARBA" id="ARBA00010323"/>
    </source>
</evidence>
<proteinExistence type="inferred from homology"/>
<dbReference type="InterPro" id="IPR028362">
    <property type="entry name" value="AlgI"/>
</dbReference>
<keyword evidence="5 8" id="KW-1133">Transmembrane helix</keyword>
<reference evidence="9 10" key="1">
    <citation type="submission" date="2018-05" db="EMBL/GenBank/DDBJ databases">
        <title>Brumimicrobium oceani sp. nov., isolated from coastal sediment.</title>
        <authorList>
            <person name="Kou Y."/>
        </authorList>
    </citation>
    <scope>NUCLEOTIDE SEQUENCE [LARGE SCALE GENOMIC DNA]</scope>
    <source>
        <strain evidence="9 10">C305</strain>
    </source>
</reference>
<organism evidence="9 10">
    <name type="scientific">Brumimicrobium oceani</name>
    <dbReference type="NCBI Taxonomy" id="2100725"/>
    <lineage>
        <taxon>Bacteria</taxon>
        <taxon>Pseudomonadati</taxon>
        <taxon>Bacteroidota</taxon>
        <taxon>Flavobacteriia</taxon>
        <taxon>Flavobacteriales</taxon>
        <taxon>Crocinitomicaceae</taxon>
        <taxon>Brumimicrobium</taxon>
    </lineage>
</organism>
<feature type="transmembrane region" description="Helical" evidence="8">
    <location>
        <begin position="329"/>
        <end position="347"/>
    </location>
</feature>
<name>A0A2U2XA10_9FLAO</name>
<evidence type="ECO:0000256" key="5">
    <source>
        <dbReference type="ARBA" id="ARBA00022989"/>
    </source>
</evidence>
<reference evidence="9 10" key="2">
    <citation type="submission" date="2018-05" db="EMBL/GenBank/DDBJ databases">
        <authorList>
            <person name="Lanie J.A."/>
            <person name="Ng W.-L."/>
            <person name="Kazmierczak K.M."/>
            <person name="Andrzejewski T.M."/>
            <person name="Davidsen T.M."/>
            <person name="Wayne K.J."/>
            <person name="Tettelin H."/>
            <person name="Glass J.I."/>
            <person name="Rusch D."/>
            <person name="Podicherti R."/>
            <person name="Tsui H.-C.T."/>
            <person name="Winkler M.E."/>
        </authorList>
    </citation>
    <scope>NUCLEOTIDE SEQUENCE [LARGE SCALE GENOMIC DNA]</scope>
    <source>
        <strain evidence="9 10">C305</strain>
    </source>
</reference>
<feature type="transmembrane region" description="Helical" evidence="8">
    <location>
        <begin position="75"/>
        <end position="94"/>
    </location>
</feature>
<dbReference type="GO" id="GO:0005886">
    <property type="term" value="C:plasma membrane"/>
    <property type="evidence" value="ECO:0007669"/>
    <property type="project" value="UniProtKB-SubCell"/>
</dbReference>
<comment type="caution">
    <text evidence="9">The sequence shown here is derived from an EMBL/GenBank/DDBJ whole genome shotgun (WGS) entry which is preliminary data.</text>
</comment>
<dbReference type="PANTHER" id="PTHR13285">
    <property type="entry name" value="ACYLTRANSFERASE"/>
    <property type="match status" value="1"/>
</dbReference>
<keyword evidence="7 9" id="KW-0012">Acyltransferase</keyword>
<keyword evidence="3 7" id="KW-1003">Cell membrane</keyword>
<comment type="similarity">
    <text evidence="2 7">Belongs to the membrane-bound acyltransferase family.</text>
</comment>
<dbReference type="AlphaFoldDB" id="A0A2U2XA10"/>
<feature type="transmembrane region" description="Helical" evidence="8">
    <location>
        <begin position="359"/>
        <end position="381"/>
    </location>
</feature>
<keyword evidence="4 8" id="KW-0812">Transmembrane</keyword>
<feature type="transmembrane region" description="Helical" evidence="8">
    <location>
        <begin position="5"/>
        <end position="22"/>
    </location>
</feature>
<sequence length="471" mass="55545">MLFNTIDFVVFLPIAILLYYLTPQKFRWVLLLTASYYFYMSWKVEYIFLIAFSTLVDYTTGILMERSERKKTRQLLLFLSLSTNLGLLFFFKYFNFAVDNLNLVFDQIGIQQDIPLMNFLLPVGISFYTFQTLSYSIDVYFGRQKAEKHLGYFALYVSFFPQLVAGPIERFSRLTPQFKIKHAFTYDNLANGLRLILYGLFIKMVIADNLAALVDEVYAAPENYSSLDIFKGLMIYSFQIYSDFYGYSIIAIGSAQLMGIKLMDNFRTPYLAKNIAEFWQRWHISLSTWFRDYLYFPLGGNRVAKQRWIFNIFTVFVVSGLWHGASWTFLIWGALFGVVYLIEYLFNKTFKIEKEFKPYSIGHILLAIKTFLIVTLIWVFFRSESFESAINIFRLLFENIGISPAELVIPNYLILFFSLFIISDILLYNQRFDKWLSNFPVIGRWTIYSFLMFAIIVFAGVENFPFIYFQF</sequence>
<accession>A0A2U2XA10</accession>
<evidence type="ECO:0000256" key="4">
    <source>
        <dbReference type="ARBA" id="ARBA00022692"/>
    </source>
</evidence>
<dbReference type="GO" id="GO:0042121">
    <property type="term" value="P:alginic acid biosynthetic process"/>
    <property type="evidence" value="ECO:0007669"/>
    <property type="project" value="InterPro"/>
</dbReference>